<feature type="compositionally biased region" description="Polar residues" evidence="1">
    <location>
        <begin position="1"/>
        <end position="24"/>
    </location>
</feature>
<accession>A0A8E2FC75</accession>
<protein>
    <submittedName>
        <fullName evidence="2">Uncharacterized protein</fullName>
    </submittedName>
</protein>
<evidence type="ECO:0000313" key="3">
    <source>
        <dbReference type="Proteomes" id="UP000250140"/>
    </source>
</evidence>
<sequence length="140" mass="15816">MMSSGNADNANNIGEINASNVSGDNYNNTSNYENGNSTNNQANNFKENNNKEKYNYHVEDKQRDENMVDNGVPELEGDNPIARVIIEADQEGIELSHDPYSTAGDKIKQVYILLLNYGNDSVVKVRFIILNIYYIEYLNL</sequence>
<organism evidence="2 3">
    <name type="scientific">Glonium stellatum</name>
    <dbReference type="NCBI Taxonomy" id="574774"/>
    <lineage>
        <taxon>Eukaryota</taxon>
        <taxon>Fungi</taxon>
        <taxon>Dikarya</taxon>
        <taxon>Ascomycota</taxon>
        <taxon>Pezizomycotina</taxon>
        <taxon>Dothideomycetes</taxon>
        <taxon>Pleosporomycetidae</taxon>
        <taxon>Gloniales</taxon>
        <taxon>Gloniaceae</taxon>
        <taxon>Glonium</taxon>
    </lineage>
</organism>
<reference evidence="2 3" key="1">
    <citation type="journal article" date="2016" name="Nat. Commun.">
        <title>Ectomycorrhizal ecology is imprinted in the genome of the dominant symbiotic fungus Cenococcum geophilum.</title>
        <authorList>
            <consortium name="DOE Joint Genome Institute"/>
            <person name="Peter M."/>
            <person name="Kohler A."/>
            <person name="Ohm R.A."/>
            <person name="Kuo A."/>
            <person name="Krutzmann J."/>
            <person name="Morin E."/>
            <person name="Arend M."/>
            <person name="Barry K.W."/>
            <person name="Binder M."/>
            <person name="Choi C."/>
            <person name="Clum A."/>
            <person name="Copeland A."/>
            <person name="Grisel N."/>
            <person name="Haridas S."/>
            <person name="Kipfer T."/>
            <person name="LaButti K."/>
            <person name="Lindquist E."/>
            <person name="Lipzen A."/>
            <person name="Maire R."/>
            <person name="Meier B."/>
            <person name="Mihaltcheva S."/>
            <person name="Molinier V."/>
            <person name="Murat C."/>
            <person name="Poggeler S."/>
            <person name="Quandt C.A."/>
            <person name="Sperisen C."/>
            <person name="Tritt A."/>
            <person name="Tisserant E."/>
            <person name="Crous P.W."/>
            <person name="Henrissat B."/>
            <person name="Nehls U."/>
            <person name="Egli S."/>
            <person name="Spatafora J.W."/>
            <person name="Grigoriev I.V."/>
            <person name="Martin F.M."/>
        </authorList>
    </citation>
    <scope>NUCLEOTIDE SEQUENCE [LARGE SCALE GENOMIC DNA]</scope>
    <source>
        <strain evidence="2 3">CBS 207.34</strain>
    </source>
</reference>
<feature type="region of interest" description="Disordered" evidence="1">
    <location>
        <begin position="1"/>
        <end position="52"/>
    </location>
</feature>
<dbReference type="AlphaFoldDB" id="A0A8E2FC75"/>
<gene>
    <name evidence="2" type="ORF">AOQ84DRAFT_85846</name>
</gene>
<dbReference type="EMBL" id="KV748668">
    <property type="protein sequence ID" value="OCL13783.1"/>
    <property type="molecule type" value="Genomic_DNA"/>
</dbReference>
<dbReference type="Proteomes" id="UP000250140">
    <property type="component" value="Unassembled WGS sequence"/>
</dbReference>
<keyword evidence="3" id="KW-1185">Reference proteome</keyword>
<proteinExistence type="predicted"/>
<evidence type="ECO:0000313" key="2">
    <source>
        <dbReference type="EMBL" id="OCL13783.1"/>
    </source>
</evidence>
<name>A0A8E2FC75_9PEZI</name>
<feature type="compositionally biased region" description="Low complexity" evidence="1">
    <location>
        <begin position="25"/>
        <end position="47"/>
    </location>
</feature>
<evidence type="ECO:0000256" key="1">
    <source>
        <dbReference type="SAM" id="MobiDB-lite"/>
    </source>
</evidence>